<protein>
    <submittedName>
        <fullName evidence="2">Uncharacterized protein</fullName>
    </submittedName>
</protein>
<proteinExistence type="predicted"/>
<sequence length="179" mass="19656">MVVATTADTDGLPAELAAASTFQPIVHGTSVRVTAVGPRLFAARITGTTLLDWRPVQDQITYTPTAIPHDVVGRVHGTPFISLSAIVPHEEPGHRSLACDDLFGVLRRLVEAGELRGFELRRLELGQLDNFVELHDLLQEEEVETVGPFVAELELRDPRDRSHHAPPRHITPPAMLGCR</sequence>
<dbReference type="EMBL" id="WOFH01000015">
    <property type="protein sequence ID" value="MUN41691.1"/>
    <property type="molecule type" value="Genomic_DNA"/>
</dbReference>
<accession>A0A7K1LB88</accession>
<evidence type="ECO:0000313" key="3">
    <source>
        <dbReference type="Proteomes" id="UP000432015"/>
    </source>
</evidence>
<evidence type="ECO:0000256" key="1">
    <source>
        <dbReference type="SAM" id="MobiDB-lite"/>
    </source>
</evidence>
<evidence type="ECO:0000313" key="2">
    <source>
        <dbReference type="EMBL" id="MUN41691.1"/>
    </source>
</evidence>
<feature type="region of interest" description="Disordered" evidence="1">
    <location>
        <begin position="159"/>
        <end position="179"/>
    </location>
</feature>
<dbReference type="AlphaFoldDB" id="A0A7K1LB88"/>
<organism evidence="2 3">
    <name type="scientific">Actinomadura litoris</name>
    <dbReference type="NCBI Taxonomy" id="2678616"/>
    <lineage>
        <taxon>Bacteria</taxon>
        <taxon>Bacillati</taxon>
        <taxon>Actinomycetota</taxon>
        <taxon>Actinomycetes</taxon>
        <taxon>Streptosporangiales</taxon>
        <taxon>Thermomonosporaceae</taxon>
        <taxon>Actinomadura</taxon>
    </lineage>
</organism>
<reference evidence="2 3" key="1">
    <citation type="submission" date="2019-11" db="EMBL/GenBank/DDBJ databases">
        <authorList>
            <person name="Cao P."/>
        </authorList>
    </citation>
    <scope>NUCLEOTIDE SEQUENCE [LARGE SCALE GENOMIC DNA]</scope>
    <source>
        <strain evidence="2 3">NEAU-AAG5</strain>
    </source>
</reference>
<comment type="caution">
    <text evidence="2">The sequence shown here is derived from an EMBL/GenBank/DDBJ whole genome shotgun (WGS) entry which is preliminary data.</text>
</comment>
<dbReference type="Proteomes" id="UP000432015">
    <property type="component" value="Unassembled WGS sequence"/>
</dbReference>
<gene>
    <name evidence="2" type="ORF">GNZ18_34640</name>
</gene>
<keyword evidence="3" id="KW-1185">Reference proteome</keyword>
<name>A0A7K1LB88_9ACTN</name>
<dbReference type="RefSeq" id="WP_156220858.1">
    <property type="nucleotide sequence ID" value="NZ_WOFH01000015.1"/>
</dbReference>